<dbReference type="EMBL" id="JBAMIC010000008">
    <property type="protein sequence ID" value="KAK7104232.1"/>
    <property type="molecule type" value="Genomic_DNA"/>
</dbReference>
<reference evidence="4 5" key="1">
    <citation type="submission" date="2024-02" db="EMBL/GenBank/DDBJ databases">
        <title>Chromosome-scale genome assembly of the rough periwinkle Littorina saxatilis.</title>
        <authorList>
            <person name="De Jode A."/>
            <person name="Faria R."/>
            <person name="Formenti G."/>
            <person name="Sims Y."/>
            <person name="Smith T.P."/>
            <person name="Tracey A."/>
            <person name="Wood J.M.D."/>
            <person name="Zagrodzka Z.B."/>
            <person name="Johannesson K."/>
            <person name="Butlin R.K."/>
            <person name="Leder E.H."/>
        </authorList>
    </citation>
    <scope>NUCLEOTIDE SEQUENCE [LARGE SCALE GENOMIC DNA]</scope>
    <source>
        <strain evidence="4">Snail1</strain>
        <tissue evidence="4">Muscle</tissue>
    </source>
</reference>
<dbReference type="AlphaFoldDB" id="A0AAN9BEZ2"/>
<feature type="signal peptide" evidence="3">
    <location>
        <begin position="1"/>
        <end position="31"/>
    </location>
</feature>
<accession>A0AAN9BEZ2</accession>
<keyword evidence="3" id="KW-0732">Signal</keyword>
<feature type="region of interest" description="Disordered" evidence="1">
    <location>
        <begin position="162"/>
        <end position="235"/>
    </location>
</feature>
<organism evidence="4 5">
    <name type="scientific">Littorina saxatilis</name>
    <dbReference type="NCBI Taxonomy" id="31220"/>
    <lineage>
        <taxon>Eukaryota</taxon>
        <taxon>Metazoa</taxon>
        <taxon>Spiralia</taxon>
        <taxon>Lophotrochozoa</taxon>
        <taxon>Mollusca</taxon>
        <taxon>Gastropoda</taxon>
        <taxon>Caenogastropoda</taxon>
        <taxon>Littorinimorpha</taxon>
        <taxon>Littorinoidea</taxon>
        <taxon>Littorinidae</taxon>
        <taxon>Littorina</taxon>
    </lineage>
</organism>
<keyword evidence="2" id="KW-0472">Membrane</keyword>
<feature type="chain" id="PRO_5042845287" evidence="3">
    <location>
        <begin position="32"/>
        <end position="251"/>
    </location>
</feature>
<protein>
    <submittedName>
        <fullName evidence="4">Uncharacterized protein</fullName>
    </submittedName>
</protein>
<evidence type="ECO:0000313" key="5">
    <source>
        <dbReference type="Proteomes" id="UP001374579"/>
    </source>
</evidence>
<feature type="transmembrane region" description="Helical" evidence="2">
    <location>
        <begin position="108"/>
        <end position="128"/>
    </location>
</feature>
<gene>
    <name evidence="4" type="ORF">V1264_018986</name>
</gene>
<proteinExistence type="predicted"/>
<keyword evidence="5" id="KW-1185">Reference proteome</keyword>
<evidence type="ECO:0000256" key="3">
    <source>
        <dbReference type="SAM" id="SignalP"/>
    </source>
</evidence>
<comment type="caution">
    <text evidence="4">The sequence shown here is derived from an EMBL/GenBank/DDBJ whole genome shotgun (WGS) entry which is preliminary data.</text>
</comment>
<name>A0AAN9BEZ2_9CAEN</name>
<evidence type="ECO:0000256" key="2">
    <source>
        <dbReference type="SAM" id="Phobius"/>
    </source>
</evidence>
<dbReference type="Proteomes" id="UP001374579">
    <property type="component" value="Unassembled WGS sequence"/>
</dbReference>
<keyword evidence="2" id="KW-0812">Transmembrane</keyword>
<evidence type="ECO:0000256" key="1">
    <source>
        <dbReference type="SAM" id="MobiDB-lite"/>
    </source>
</evidence>
<sequence length="251" mass="27100">MGVQSKLKKCNTQCWITFLLLTLNILVTVNGAPKCPPGGTFSDKHTGRTECCDGICKHAKITGMEQECNSNCPNYKPSVQIKLEDIFKAPPDTGAVEADSSSATNLPVILSVIAVVTILAVLLVAVITKVKLPCGHARPPQRVEDQHELQEMEEAGERFMNDGQADQTQPQQIEGPGHAVSVPEQAGRAADVNRENDQNPALVLLSGRQEEGPQYPENRPAEPHHEAQPVNYPIRESGDAAPIYLTAALAP</sequence>
<keyword evidence="2" id="KW-1133">Transmembrane helix</keyword>
<evidence type="ECO:0000313" key="4">
    <source>
        <dbReference type="EMBL" id="KAK7104232.1"/>
    </source>
</evidence>